<reference evidence="3 4" key="1">
    <citation type="journal article" date="2011" name="Proc. Natl. Acad. Sci. U.S.A.">
        <title>Genetic diversity and population structure of the endangered marsupial Sarcophilus harrisii (Tasmanian devil).</title>
        <authorList>
            <person name="Miller W."/>
            <person name="Hayes V.M."/>
            <person name="Ratan A."/>
            <person name="Petersen D.C."/>
            <person name="Wittekindt N.E."/>
            <person name="Miller J."/>
            <person name="Walenz B."/>
            <person name="Knight J."/>
            <person name="Qi J."/>
            <person name="Zhao F."/>
            <person name="Wang Q."/>
            <person name="Bedoya-Reina O.C."/>
            <person name="Katiyar N."/>
            <person name="Tomsho L.P."/>
            <person name="Kasson L.M."/>
            <person name="Hardie R.A."/>
            <person name="Woodbridge P."/>
            <person name="Tindall E.A."/>
            <person name="Bertelsen M.F."/>
            <person name="Dixon D."/>
            <person name="Pyecroft S."/>
            <person name="Helgen K.M."/>
            <person name="Lesk A.M."/>
            <person name="Pringle T.H."/>
            <person name="Patterson N."/>
            <person name="Zhang Y."/>
            <person name="Kreiss A."/>
            <person name="Woods G.M."/>
            <person name="Jones M.E."/>
            <person name="Schuster S.C."/>
        </authorList>
    </citation>
    <scope>NUCLEOTIDE SEQUENCE [LARGE SCALE GENOMIC DNA]</scope>
</reference>
<proteinExistence type="predicted"/>
<dbReference type="Ensembl" id="ENSSHAT00000015860.2">
    <property type="protein sequence ID" value="ENSSHAP00000015732.2"/>
    <property type="gene ID" value="ENSSHAG00000013408.2"/>
</dbReference>
<dbReference type="RefSeq" id="XP_031806384.1">
    <property type="nucleotide sequence ID" value="XM_031950524.1"/>
</dbReference>
<keyword evidence="2" id="KW-0472">Membrane</keyword>
<dbReference type="HOGENOM" id="CLU_1351712_0_0_1"/>
<evidence type="ECO:0000313" key="3">
    <source>
        <dbReference type="Ensembl" id="ENSSHAP00000015732.2"/>
    </source>
</evidence>
<dbReference type="CTD" id="100354762"/>
<dbReference type="InParanoid" id="G3WJX7"/>
<dbReference type="AlphaFoldDB" id="G3WJX7"/>
<dbReference type="GeneTree" id="ENSGT00390000004911"/>
<reference evidence="3" key="2">
    <citation type="submission" date="2025-08" db="UniProtKB">
        <authorList>
            <consortium name="Ensembl"/>
        </authorList>
    </citation>
    <scope>IDENTIFICATION</scope>
</reference>
<feature type="compositionally biased region" description="Basic and acidic residues" evidence="1">
    <location>
        <begin position="121"/>
        <end position="133"/>
    </location>
</feature>
<dbReference type="OrthoDB" id="9836846at2759"/>
<dbReference type="PANTHER" id="PTHR37882">
    <property type="entry name" value="HYPOTHETICAL PROTEIN LOC690352"/>
    <property type="match status" value="1"/>
</dbReference>
<gene>
    <name evidence="3" type="primary">C2H2orf74</name>
</gene>
<evidence type="ECO:0000313" key="4">
    <source>
        <dbReference type="Proteomes" id="UP000007648"/>
    </source>
</evidence>
<evidence type="ECO:0000256" key="1">
    <source>
        <dbReference type="SAM" id="MobiDB-lite"/>
    </source>
</evidence>
<dbReference type="FunCoup" id="G3WJX7">
    <property type="interactions" value="1"/>
</dbReference>
<dbReference type="Proteomes" id="UP000007648">
    <property type="component" value="Unassembled WGS sequence"/>
</dbReference>
<name>G3WJX7_SARHA</name>
<keyword evidence="2" id="KW-1133">Transmembrane helix</keyword>
<dbReference type="eggNOG" id="ENOG502TF2B">
    <property type="taxonomic scope" value="Eukaryota"/>
</dbReference>
<dbReference type="KEGG" id="shr:116421376"/>
<dbReference type="InterPro" id="IPR027813">
    <property type="entry name" value="DUF4642"/>
</dbReference>
<accession>G3WJX7</accession>
<reference evidence="3" key="3">
    <citation type="submission" date="2025-09" db="UniProtKB">
        <authorList>
            <consortium name="Ensembl"/>
        </authorList>
    </citation>
    <scope>IDENTIFICATION</scope>
</reference>
<dbReference type="RefSeq" id="XP_031806385.1">
    <property type="nucleotide sequence ID" value="XM_031950525.1"/>
</dbReference>
<evidence type="ECO:0000256" key="2">
    <source>
        <dbReference type="SAM" id="Phobius"/>
    </source>
</evidence>
<keyword evidence="2" id="KW-0812">Transmembrane</keyword>
<dbReference type="STRING" id="9305.ENSSHAP00000015732"/>
<keyword evidence="4" id="KW-1185">Reference proteome</keyword>
<feature type="region of interest" description="Disordered" evidence="1">
    <location>
        <begin position="92"/>
        <end position="146"/>
    </location>
</feature>
<protein>
    <submittedName>
        <fullName evidence="3">Uncharacterized protein</fullName>
    </submittedName>
</protein>
<dbReference type="Pfam" id="PF15484">
    <property type="entry name" value="DUF4642"/>
    <property type="match status" value="1"/>
</dbReference>
<organism evidence="3 4">
    <name type="scientific">Sarcophilus harrisii</name>
    <name type="common">Tasmanian devil</name>
    <name type="synonym">Sarcophilus laniarius</name>
    <dbReference type="NCBI Taxonomy" id="9305"/>
    <lineage>
        <taxon>Eukaryota</taxon>
        <taxon>Metazoa</taxon>
        <taxon>Chordata</taxon>
        <taxon>Craniata</taxon>
        <taxon>Vertebrata</taxon>
        <taxon>Euteleostomi</taxon>
        <taxon>Mammalia</taxon>
        <taxon>Metatheria</taxon>
        <taxon>Dasyuromorphia</taxon>
        <taxon>Dasyuridae</taxon>
        <taxon>Sarcophilus</taxon>
    </lineage>
</organism>
<sequence>MFFEILGICVLITLLMCVIFLLILIVILSYQSAQKRKTPCLGNMKLTHKKLQMKRPLSPIEDRSIFILQRADENNLVKPGILMQRSDSEEALVMPPDNAEAREKKSKIKNVSKLKWNARPSKKENSKMSEKENSSNSFSAENNRRPIKGVTFSQEVIVVDLGKDNDKPHYYTREHKDKK</sequence>
<dbReference type="GeneID" id="116421376"/>
<feature type="transmembrane region" description="Helical" evidence="2">
    <location>
        <begin position="6"/>
        <end position="28"/>
    </location>
</feature>